<evidence type="ECO:0000313" key="1">
    <source>
        <dbReference type="EMBL" id="CAE8591350.1"/>
    </source>
</evidence>
<dbReference type="OrthoDB" id="406798at2759"/>
<gene>
    <name evidence="1" type="ORF">PGLA1383_LOCUS10023</name>
    <name evidence="3" type="ORF">PGLA2088_LOCUS50864</name>
    <name evidence="2" type="ORF">PGLA2088_LOCUS8908</name>
</gene>
<reference evidence="3" key="1">
    <citation type="submission" date="2021-02" db="EMBL/GenBank/DDBJ databases">
        <authorList>
            <person name="Dougan E. K."/>
            <person name="Rhodes N."/>
            <person name="Thang M."/>
            <person name="Chan C."/>
        </authorList>
    </citation>
    <scope>NUCLEOTIDE SEQUENCE</scope>
</reference>
<comment type="caution">
    <text evidence="3">The sequence shown here is derived from an EMBL/GenBank/DDBJ whole genome shotgun (WGS) entry which is preliminary data.</text>
</comment>
<sequence>MVSSEGNSMLEDLGVNMEWGDLALAKCKHWLVLEPLVYIMPRADPKQTVKDKLAVKGRGDILEGDGVKVEGYRWLKVRHDASEAWILIDGRAVGANRCFLEPVPG</sequence>
<accession>A0A813LZV4</accession>
<evidence type="ECO:0000313" key="3">
    <source>
        <dbReference type="EMBL" id="CAE8742202.1"/>
    </source>
</evidence>
<dbReference type="EMBL" id="CAJNNW010037484">
    <property type="protein sequence ID" value="CAE8742202.1"/>
    <property type="molecule type" value="Genomic_DNA"/>
</dbReference>
<evidence type="ECO:0000313" key="2">
    <source>
        <dbReference type="EMBL" id="CAE8651179.1"/>
    </source>
</evidence>
<dbReference type="Proteomes" id="UP000654075">
    <property type="component" value="Unassembled WGS sequence"/>
</dbReference>
<dbReference type="Proteomes" id="UP000626109">
    <property type="component" value="Unassembled WGS sequence"/>
</dbReference>
<dbReference type="EMBL" id="CAJNNW010009716">
    <property type="protein sequence ID" value="CAE8651179.1"/>
    <property type="molecule type" value="Genomic_DNA"/>
</dbReference>
<protein>
    <submittedName>
        <fullName evidence="3">Uncharacterized protein</fullName>
    </submittedName>
</protein>
<dbReference type="EMBL" id="CAJNNV010004875">
    <property type="protein sequence ID" value="CAE8591350.1"/>
    <property type="molecule type" value="Genomic_DNA"/>
</dbReference>
<evidence type="ECO:0000313" key="5">
    <source>
        <dbReference type="Proteomes" id="UP000654075"/>
    </source>
</evidence>
<evidence type="ECO:0000313" key="4">
    <source>
        <dbReference type="Proteomes" id="UP000626109"/>
    </source>
</evidence>
<organism evidence="3 4">
    <name type="scientific">Polarella glacialis</name>
    <name type="common">Dinoflagellate</name>
    <dbReference type="NCBI Taxonomy" id="89957"/>
    <lineage>
        <taxon>Eukaryota</taxon>
        <taxon>Sar</taxon>
        <taxon>Alveolata</taxon>
        <taxon>Dinophyceae</taxon>
        <taxon>Suessiales</taxon>
        <taxon>Suessiaceae</taxon>
        <taxon>Polarella</taxon>
    </lineage>
</organism>
<dbReference type="AlphaFoldDB" id="A0A813LZV4"/>
<keyword evidence="5" id="KW-1185">Reference proteome</keyword>
<name>A0A813LZV4_POLGL</name>
<proteinExistence type="predicted"/>